<keyword evidence="2" id="KW-1185">Reference proteome</keyword>
<dbReference type="EMBL" id="JAYKLX010000004">
    <property type="protein sequence ID" value="MEB3345642.1"/>
    <property type="molecule type" value="Genomic_DNA"/>
</dbReference>
<dbReference type="PANTHER" id="PTHR43747">
    <property type="entry name" value="FAD-BINDING PROTEIN"/>
    <property type="match status" value="1"/>
</dbReference>
<accession>A0ABU5ZU84</accession>
<comment type="caution">
    <text evidence="1">The sequence shown here is derived from an EMBL/GenBank/DDBJ whole genome shotgun (WGS) entry which is preliminary data.</text>
</comment>
<evidence type="ECO:0000313" key="2">
    <source>
        <dbReference type="Proteomes" id="UP001327027"/>
    </source>
</evidence>
<dbReference type="InterPro" id="IPR036188">
    <property type="entry name" value="FAD/NAD-bd_sf"/>
</dbReference>
<protein>
    <submittedName>
        <fullName evidence="1">Tryptophan halogenase family protein</fullName>
    </submittedName>
</protein>
<sequence length="536" mass="61911">MERSEEQYRKLINDFKQSKPHLSQGAPFYQNKEYDTGDIYKDICILGGGTAGYLTALALKKLFNIPVTLIESSKIPPIGVGEATTPIIKGYLFDVLGLNVAEFYEKVKPTWKLGIKFEWGLPGEYFFNYPFDGKDVLSAIIHNNDINYCSLNSLMMSKDVGFISRVPNGEETKHHSLSKSLKYAYHLDNKSLIRYLKEKAIEFGVNYIDDEIIDAVTTNDGEEISYLVNKDYKKYEFDFFVDCTGFKSLLLDKKLKSKYVSYSSSLFNDTAVVSTVPHNGKIKPYTGAITMNNGWCWNIPLRHEDHIGYVHCSEFCSLDEAHDEMKKKFPTMNKDVKQVKFRTGRHEEFIKGNVVAIGNSYAFIEPLESTGLHMIIDQIIVLTNSFFNLKSNKRFRKELNSNMNAHWDYLRWFLSIHFKFNKKLDTKYWKASREKINSSGFDPLVELYQEIGFLSRQDIPTTQLIRSRIKDTIFDVYGVDHLLLGLGLRPKNLSKIKLNNKKEWQGIVENWENILKYSIPLQENVDLLVKHPTLVM</sequence>
<name>A0ABU5ZU84_9FLAO</name>
<dbReference type="SUPFAM" id="SSF51905">
    <property type="entry name" value="FAD/NAD(P)-binding domain"/>
    <property type="match status" value="1"/>
</dbReference>
<dbReference type="Gene3D" id="3.50.50.60">
    <property type="entry name" value="FAD/NAD(P)-binding domain"/>
    <property type="match status" value="1"/>
</dbReference>
<evidence type="ECO:0000313" key="1">
    <source>
        <dbReference type="EMBL" id="MEB3345642.1"/>
    </source>
</evidence>
<dbReference type="InterPro" id="IPR033856">
    <property type="entry name" value="Trp_halogen"/>
</dbReference>
<dbReference type="RefSeq" id="WP_324179674.1">
    <property type="nucleotide sequence ID" value="NZ_BAABAW010000007.1"/>
</dbReference>
<reference evidence="1 2" key="1">
    <citation type="journal article" date="2013" name="Int. J. Syst. Evol. Microbiol.">
        <title>Aquimarina gracilis sp. nov., isolated from the gut microflora of a mussel, Mytilus coruscus, and emended description of Aquimarina spongiae.</title>
        <authorList>
            <person name="Park S.C."/>
            <person name="Choe H.N."/>
            <person name="Baik K.S."/>
            <person name="Seong C.N."/>
        </authorList>
    </citation>
    <scope>NUCLEOTIDE SEQUENCE [LARGE SCALE GENOMIC DNA]</scope>
    <source>
        <strain evidence="1 2">PSC32</strain>
    </source>
</reference>
<dbReference type="InterPro" id="IPR050816">
    <property type="entry name" value="Flavin-dep_Halogenase_NPB"/>
</dbReference>
<gene>
    <name evidence="1" type="ORF">U6A24_09235</name>
</gene>
<proteinExistence type="predicted"/>
<dbReference type="PANTHER" id="PTHR43747:SF4">
    <property type="entry name" value="FLAVIN-DEPENDENT TRYPTOPHAN HALOGENASE"/>
    <property type="match status" value="1"/>
</dbReference>
<dbReference type="Proteomes" id="UP001327027">
    <property type="component" value="Unassembled WGS sequence"/>
</dbReference>
<organism evidence="1 2">
    <name type="scientific">Aquimarina gracilis</name>
    <dbReference type="NCBI Taxonomy" id="874422"/>
    <lineage>
        <taxon>Bacteria</taxon>
        <taxon>Pseudomonadati</taxon>
        <taxon>Bacteroidota</taxon>
        <taxon>Flavobacteriia</taxon>
        <taxon>Flavobacteriales</taxon>
        <taxon>Flavobacteriaceae</taxon>
        <taxon>Aquimarina</taxon>
    </lineage>
</organism>
<dbReference type="Pfam" id="PF04820">
    <property type="entry name" value="Trp_halogenase"/>
    <property type="match status" value="1"/>
</dbReference>
<dbReference type="InterPro" id="IPR006905">
    <property type="entry name" value="Flavin_halogenase"/>
</dbReference>
<dbReference type="PIRSF" id="PIRSF011396">
    <property type="entry name" value="Trp_halogenase"/>
    <property type="match status" value="1"/>
</dbReference>